<proteinExistence type="predicted"/>
<dbReference type="RefSeq" id="WP_181737634.1">
    <property type="nucleotide sequence ID" value="NZ_JACEOL010000009.1"/>
</dbReference>
<evidence type="ECO:0000313" key="2">
    <source>
        <dbReference type="Proteomes" id="UP000538292"/>
    </source>
</evidence>
<dbReference type="Proteomes" id="UP000538292">
    <property type="component" value="Unassembled WGS sequence"/>
</dbReference>
<organism evidence="1 2">
    <name type="scientific">Thermoactinomyces mirandus</name>
    <dbReference type="NCBI Taxonomy" id="2756294"/>
    <lineage>
        <taxon>Bacteria</taxon>
        <taxon>Bacillati</taxon>
        <taxon>Bacillota</taxon>
        <taxon>Bacilli</taxon>
        <taxon>Bacillales</taxon>
        <taxon>Thermoactinomycetaceae</taxon>
        <taxon>Thermoactinomyces</taxon>
    </lineage>
</organism>
<sequence length="151" mass="17874">MINRIDVKKAVYAYEDSIIQNIKKVLSYQFPPETDTVLFEVHSGEYGIYGISITPMSDGEEINYSRIQTLLDEVQIRIKLDKFIDPNDDYINRIDRLDHIVFELIIPFFSECFDIATDRPSRIQFYIRTHEADDVLNLQNKTWVEIEDLYE</sequence>
<dbReference type="AlphaFoldDB" id="A0A7W1XQQ4"/>
<protein>
    <submittedName>
        <fullName evidence="1">Uncharacterized protein</fullName>
    </submittedName>
</protein>
<accession>A0A7W1XQQ4</accession>
<keyword evidence="2" id="KW-1185">Reference proteome</keyword>
<dbReference type="EMBL" id="JACEOL010000009">
    <property type="protein sequence ID" value="MBA4601300.1"/>
    <property type="molecule type" value="Genomic_DNA"/>
</dbReference>
<comment type="caution">
    <text evidence="1">The sequence shown here is derived from an EMBL/GenBank/DDBJ whole genome shotgun (WGS) entry which is preliminary data.</text>
</comment>
<evidence type="ECO:0000313" key="1">
    <source>
        <dbReference type="EMBL" id="MBA4601300.1"/>
    </source>
</evidence>
<gene>
    <name evidence="1" type="ORF">H2C83_02950</name>
</gene>
<reference evidence="1 2" key="1">
    <citation type="submission" date="2020-07" db="EMBL/GenBank/DDBJ databases">
        <title>Thermoactinomyces phylogeny.</title>
        <authorList>
            <person name="Dunlap C."/>
        </authorList>
    </citation>
    <scope>NUCLEOTIDE SEQUENCE [LARGE SCALE GENOMIC DNA]</scope>
    <source>
        <strain evidence="1 2">AMNI-1</strain>
    </source>
</reference>
<name>A0A7W1XQQ4_9BACL</name>